<protein>
    <submittedName>
        <fullName evidence="2">Uncharacterized protein</fullName>
    </submittedName>
</protein>
<evidence type="ECO:0000313" key="3">
    <source>
        <dbReference type="Proteomes" id="UP000299102"/>
    </source>
</evidence>
<evidence type="ECO:0000313" key="2">
    <source>
        <dbReference type="EMBL" id="GBP83886.1"/>
    </source>
</evidence>
<organism evidence="2 3">
    <name type="scientific">Eumeta variegata</name>
    <name type="common">Bagworm moth</name>
    <name type="synonym">Eumeta japonica</name>
    <dbReference type="NCBI Taxonomy" id="151549"/>
    <lineage>
        <taxon>Eukaryota</taxon>
        <taxon>Metazoa</taxon>
        <taxon>Ecdysozoa</taxon>
        <taxon>Arthropoda</taxon>
        <taxon>Hexapoda</taxon>
        <taxon>Insecta</taxon>
        <taxon>Pterygota</taxon>
        <taxon>Neoptera</taxon>
        <taxon>Endopterygota</taxon>
        <taxon>Lepidoptera</taxon>
        <taxon>Glossata</taxon>
        <taxon>Ditrysia</taxon>
        <taxon>Tineoidea</taxon>
        <taxon>Psychidae</taxon>
        <taxon>Oiketicinae</taxon>
        <taxon>Eumeta</taxon>
    </lineage>
</organism>
<reference evidence="2 3" key="1">
    <citation type="journal article" date="2019" name="Commun. Biol.">
        <title>The bagworm genome reveals a unique fibroin gene that provides high tensile strength.</title>
        <authorList>
            <person name="Kono N."/>
            <person name="Nakamura H."/>
            <person name="Ohtoshi R."/>
            <person name="Tomita M."/>
            <person name="Numata K."/>
            <person name="Arakawa K."/>
        </authorList>
    </citation>
    <scope>NUCLEOTIDE SEQUENCE [LARGE SCALE GENOMIC DNA]</scope>
</reference>
<feature type="region of interest" description="Disordered" evidence="1">
    <location>
        <begin position="1"/>
        <end position="45"/>
    </location>
</feature>
<sequence>MSVHVEPRTESAGVRGPRHANRAGAAGGGGAAARPVPARVNFGCGPPPPPAAPQLFNSLTSTGLIASPCTL</sequence>
<comment type="caution">
    <text evidence="2">The sequence shown here is derived from an EMBL/GenBank/DDBJ whole genome shotgun (WGS) entry which is preliminary data.</text>
</comment>
<gene>
    <name evidence="2" type="ORF">EVAR_58508_1</name>
</gene>
<accession>A0A4C1Z5L2</accession>
<proteinExistence type="predicted"/>
<keyword evidence="3" id="KW-1185">Reference proteome</keyword>
<name>A0A4C1Z5L2_EUMVA</name>
<evidence type="ECO:0000256" key="1">
    <source>
        <dbReference type="SAM" id="MobiDB-lite"/>
    </source>
</evidence>
<dbReference type="AlphaFoldDB" id="A0A4C1Z5L2"/>
<dbReference type="Proteomes" id="UP000299102">
    <property type="component" value="Unassembled WGS sequence"/>
</dbReference>
<dbReference type="EMBL" id="BGZK01001646">
    <property type="protein sequence ID" value="GBP83886.1"/>
    <property type="molecule type" value="Genomic_DNA"/>
</dbReference>